<proteinExistence type="predicted"/>
<dbReference type="Gene3D" id="3.20.20.210">
    <property type="match status" value="1"/>
</dbReference>
<reference evidence="2 3" key="2">
    <citation type="journal article" date="2017" name="Front. Plant Sci.">
        <title>Gene Classification and Mining of Molecular Markers Useful in Red Clover (Trifolium pratense) Breeding.</title>
        <authorList>
            <person name="Istvanek J."/>
            <person name="Dluhosova J."/>
            <person name="Dluhos P."/>
            <person name="Patkova L."/>
            <person name="Nedelnik J."/>
            <person name="Repkova J."/>
        </authorList>
    </citation>
    <scope>NUCLEOTIDE SEQUENCE [LARGE SCALE GENOMIC DNA]</scope>
    <source>
        <strain evidence="3">cv. Tatra</strain>
        <tissue evidence="2">Young leaves</tissue>
    </source>
</reference>
<dbReference type="GO" id="GO:0006779">
    <property type="term" value="P:porphyrin-containing compound biosynthetic process"/>
    <property type="evidence" value="ECO:0007669"/>
    <property type="project" value="InterPro"/>
</dbReference>
<dbReference type="SUPFAM" id="SSF51726">
    <property type="entry name" value="UROD/MetE-like"/>
    <property type="match status" value="1"/>
</dbReference>
<evidence type="ECO:0000259" key="1">
    <source>
        <dbReference type="PROSITE" id="PS00906"/>
    </source>
</evidence>
<dbReference type="InterPro" id="IPR000257">
    <property type="entry name" value="Uroporphyrinogen_deCOase"/>
</dbReference>
<feature type="domain" description="Uroporphyrinogen decarboxylase (URO-D)" evidence="1">
    <location>
        <begin position="64"/>
        <end position="73"/>
    </location>
</feature>
<protein>
    <submittedName>
        <fullName evidence="2">Uroporphyrinogen decarboxylase chloroplastic-like</fullName>
    </submittedName>
</protein>
<dbReference type="EMBL" id="ASHM01078542">
    <property type="protein sequence ID" value="PNX58403.1"/>
    <property type="molecule type" value="Genomic_DNA"/>
</dbReference>
<dbReference type="AlphaFoldDB" id="A0A2K3JWH5"/>
<comment type="caution">
    <text evidence="2">The sequence shown here is derived from an EMBL/GenBank/DDBJ whole genome shotgun (WGS) entry which is preliminary data.</text>
</comment>
<dbReference type="PROSITE" id="PS00906">
    <property type="entry name" value="UROD_1"/>
    <property type="match status" value="1"/>
</dbReference>
<dbReference type="Proteomes" id="UP000236291">
    <property type="component" value="Unassembled WGS sequence"/>
</dbReference>
<name>A0A2K3JWH5_TRIPR</name>
<gene>
    <name evidence="2" type="ORF">L195_g050895</name>
</gene>
<dbReference type="GO" id="GO:0004853">
    <property type="term" value="F:uroporphyrinogen decarboxylase activity"/>
    <property type="evidence" value="ECO:0007669"/>
    <property type="project" value="InterPro"/>
</dbReference>
<organism evidence="2 3">
    <name type="scientific">Trifolium pratense</name>
    <name type="common">Red clover</name>
    <dbReference type="NCBI Taxonomy" id="57577"/>
    <lineage>
        <taxon>Eukaryota</taxon>
        <taxon>Viridiplantae</taxon>
        <taxon>Streptophyta</taxon>
        <taxon>Embryophyta</taxon>
        <taxon>Tracheophyta</taxon>
        <taxon>Spermatophyta</taxon>
        <taxon>Magnoliopsida</taxon>
        <taxon>eudicotyledons</taxon>
        <taxon>Gunneridae</taxon>
        <taxon>Pentapetalae</taxon>
        <taxon>rosids</taxon>
        <taxon>fabids</taxon>
        <taxon>Fabales</taxon>
        <taxon>Fabaceae</taxon>
        <taxon>Papilionoideae</taxon>
        <taxon>50 kb inversion clade</taxon>
        <taxon>NPAAA clade</taxon>
        <taxon>Hologalegina</taxon>
        <taxon>IRL clade</taxon>
        <taxon>Trifolieae</taxon>
        <taxon>Trifolium</taxon>
    </lineage>
</organism>
<dbReference type="InterPro" id="IPR038071">
    <property type="entry name" value="UROD/MetE-like_sf"/>
</dbReference>
<dbReference type="Pfam" id="PF01208">
    <property type="entry name" value="URO-D"/>
    <property type="match status" value="1"/>
</dbReference>
<evidence type="ECO:0000313" key="3">
    <source>
        <dbReference type="Proteomes" id="UP000236291"/>
    </source>
</evidence>
<sequence length="79" mass="8475">MLSGGVVSTSFTSILPRKNQSNLLFPSKSISCSLPGAVAEPKATNATEPLLLNAVRGLDVERPPVWLMRQAGRVKPLLF</sequence>
<evidence type="ECO:0000313" key="2">
    <source>
        <dbReference type="EMBL" id="PNX58403.1"/>
    </source>
</evidence>
<reference evidence="2 3" key="1">
    <citation type="journal article" date="2014" name="Am. J. Bot.">
        <title>Genome assembly and annotation for red clover (Trifolium pratense; Fabaceae).</title>
        <authorList>
            <person name="Istvanek J."/>
            <person name="Jaros M."/>
            <person name="Krenek A."/>
            <person name="Repkova J."/>
        </authorList>
    </citation>
    <scope>NUCLEOTIDE SEQUENCE [LARGE SCALE GENOMIC DNA]</scope>
    <source>
        <strain evidence="3">cv. Tatra</strain>
        <tissue evidence="2">Young leaves</tissue>
    </source>
</reference>
<accession>A0A2K3JWH5</accession>